<dbReference type="OrthoDB" id="1721884at2759"/>
<dbReference type="EMBL" id="KQ965736">
    <property type="protein sequence ID" value="KXS20052.1"/>
    <property type="molecule type" value="Genomic_DNA"/>
</dbReference>
<feature type="compositionally biased region" description="Low complexity" evidence="3">
    <location>
        <begin position="105"/>
        <end position="116"/>
    </location>
</feature>
<dbReference type="InterPro" id="IPR003959">
    <property type="entry name" value="ATPase_AAA_core"/>
</dbReference>
<dbReference type="AlphaFoldDB" id="A0A139ATK1"/>
<proteinExistence type="predicted"/>
<dbReference type="SMART" id="SM01086">
    <property type="entry name" value="ClpB_D2-small"/>
    <property type="match status" value="1"/>
</dbReference>
<feature type="region of interest" description="Disordered" evidence="3">
    <location>
        <begin position="181"/>
        <end position="212"/>
    </location>
</feature>
<dbReference type="Gene3D" id="3.40.50.300">
    <property type="entry name" value="P-loop containing nucleotide triphosphate hydrolases"/>
    <property type="match status" value="1"/>
</dbReference>
<dbReference type="STRING" id="1344416.A0A139ATK1"/>
<evidence type="ECO:0000256" key="2">
    <source>
        <dbReference type="ARBA" id="ARBA00022840"/>
    </source>
</evidence>
<keyword evidence="1" id="KW-0547">Nucleotide-binding</keyword>
<feature type="domain" description="AAA+ ATPase" evidence="4">
    <location>
        <begin position="306"/>
        <end position="470"/>
    </location>
</feature>
<dbReference type="NCBIfam" id="NF003745">
    <property type="entry name" value="PRK05342.1"/>
    <property type="match status" value="1"/>
</dbReference>
<accession>A0A139ATK1</accession>
<feature type="region of interest" description="Disordered" evidence="3">
    <location>
        <begin position="105"/>
        <end position="134"/>
    </location>
</feature>
<evidence type="ECO:0000256" key="3">
    <source>
        <dbReference type="SAM" id="MobiDB-lite"/>
    </source>
</evidence>
<dbReference type="GO" id="GO:0005524">
    <property type="term" value="F:ATP binding"/>
    <property type="evidence" value="ECO:0007669"/>
    <property type="project" value="UniProtKB-KW"/>
</dbReference>
<dbReference type="InterPro" id="IPR003593">
    <property type="entry name" value="AAA+_ATPase"/>
</dbReference>
<dbReference type="Pfam" id="PF10431">
    <property type="entry name" value="ClpB_D2-small"/>
    <property type="match status" value="1"/>
</dbReference>
<feature type="compositionally biased region" description="Low complexity" evidence="3">
    <location>
        <begin position="192"/>
        <end position="212"/>
    </location>
</feature>
<dbReference type="InterPro" id="IPR050052">
    <property type="entry name" value="ATP-dep_Clp_protease_ClpX"/>
</dbReference>
<evidence type="ECO:0000256" key="1">
    <source>
        <dbReference type="ARBA" id="ARBA00022741"/>
    </source>
</evidence>
<evidence type="ECO:0000259" key="5">
    <source>
        <dbReference type="SMART" id="SM01086"/>
    </source>
</evidence>
<gene>
    <name evidence="6" type="ORF">M427DRAFT_131480</name>
</gene>
<dbReference type="SUPFAM" id="SSF52540">
    <property type="entry name" value="P-loop containing nucleoside triphosphate hydrolases"/>
    <property type="match status" value="1"/>
</dbReference>
<dbReference type="GO" id="GO:0005759">
    <property type="term" value="C:mitochondrial matrix"/>
    <property type="evidence" value="ECO:0007669"/>
    <property type="project" value="TreeGrafter"/>
</dbReference>
<feature type="domain" description="Clp ATPase C-terminal" evidence="5">
    <location>
        <begin position="552"/>
        <end position="646"/>
    </location>
</feature>
<dbReference type="PANTHER" id="PTHR48102">
    <property type="entry name" value="ATP-DEPENDENT CLP PROTEASE ATP-BINDING SUBUNIT CLPX-LIKE, MITOCHONDRIAL-RELATED"/>
    <property type="match status" value="1"/>
</dbReference>
<dbReference type="InterPro" id="IPR019489">
    <property type="entry name" value="Clp_ATPase_C"/>
</dbReference>
<dbReference type="InterPro" id="IPR027417">
    <property type="entry name" value="P-loop_NTPase"/>
</dbReference>
<dbReference type="SMART" id="SM00382">
    <property type="entry name" value="AAA"/>
    <property type="match status" value="1"/>
</dbReference>
<evidence type="ECO:0000313" key="6">
    <source>
        <dbReference type="EMBL" id="KXS20052.1"/>
    </source>
</evidence>
<reference evidence="6 7" key="1">
    <citation type="journal article" date="2015" name="Genome Biol. Evol.">
        <title>Phylogenomic analyses indicate that early fungi evolved digesting cell walls of algal ancestors of land plants.</title>
        <authorList>
            <person name="Chang Y."/>
            <person name="Wang S."/>
            <person name="Sekimoto S."/>
            <person name="Aerts A.L."/>
            <person name="Choi C."/>
            <person name="Clum A."/>
            <person name="LaButti K.M."/>
            <person name="Lindquist E.A."/>
            <person name="Yee Ngan C."/>
            <person name="Ohm R.A."/>
            <person name="Salamov A.A."/>
            <person name="Grigoriev I.V."/>
            <person name="Spatafora J.W."/>
            <person name="Berbee M.L."/>
        </authorList>
    </citation>
    <scope>NUCLEOTIDE SEQUENCE [LARGE SCALE GENOMIC DNA]</scope>
    <source>
        <strain evidence="6 7">JEL478</strain>
    </source>
</reference>
<keyword evidence="2" id="KW-0067">ATP-binding</keyword>
<organism evidence="6 7">
    <name type="scientific">Gonapodya prolifera (strain JEL478)</name>
    <name type="common">Monoblepharis prolifera</name>
    <dbReference type="NCBI Taxonomy" id="1344416"/>
    <lineage>
        <taxon>Eukaryota</taxon>
        <taxon>Fungi</taxon>
        <taxon>Fungi incertae sedis</taxon>
        <taxon>Chytridiomycota</taxon>
        <taxon>Chytridiomycota incertae sedis</taxon>
        <taxon>Monoblepharidomycetes</taxon>
        <taxon>Monoblepharidales</taxon>
        <taxon>Gonapodyaceae</taxon>
        <taxon>Gonapodya</taxon>
    </lineage>
</organism>
<protein>
    <submittedName>
        <fullName evidence="6">ClpX, ATPase regulatory subunit</fullName>
    </submittedName>
</protein>
<dbReference type="Proteomes" id="UP000070544">
    <property type="component" value="Unassembled WGS sequence"/>
</dbReference>
<evidence type="ECO:0000313" key="7">
    <source>
        <dbReference type="Proteomes" id="UP000070544"/>
    </source>
</evidence>
<dbReference type="Gene3D" id="1.10.8.60">
    <property type="match status" value="1"/>
</dbReference>
<dbReference type="PANTHER" id="PTHR48102:SF7">
    <property type="entry name" value="ATP-DEPENDENT CLP PROTEASE ATP-BINDING SUBUNIT CLPX-LIKE, MITOCHONDRIAL"/>
    <property type="match status" value="1"/>
</dbReference>
<evidence type="ECO:0000259" key="4">
    <source>
        <dbReference type="SMART" id="SM00382"/>
    </source>
</evidence>
<dbReference type="GO" id="GO:0051603">
    <property type="term" value="P:proteolysis involved in protein catabolic process"/>
    <property type="evidence" value="ECO:0007669"/>
    <property type="project" value="TreeGrafter"/>
</dbReference>
<dbReference type="Pfam" id="PF07724">
    <property type="entry name" value="AAA_2"/>
    <property type="match status" value="1"/>
</dbReference>
<sequence length="715" mass="76146">MIGTALARGAPTHLRVGHRVAALSRPFSLSTSATAGCQPPSDGDSQPERSKAPIKVPTPLSCPELDKVPTGSVLDPLPLLPAQPIAAGLFGPVYATGRIDRTSLSRSRSMSSAQAARHVEEEDDTGIPFSGGPDRTSFMSPREIRQHLDSHVVAQDKVKKVLSVAVHNHYTRILSNLGPLDEETLQNPPSSPSMSIFPSVPTSHPSPHSHVASHPAFSFTPVEPGDVDFRNPPTNPTSPTSQPFTQGFRIPIRGAQAPPPRPIGTPQNPPGGSPVHPAGLWSAAYPNDRRGRIVEPDEWNERVALDKSNVLLIGPTGSGKTLLARTVSSLLRVPFSANDATPLTQAGYVGEDVEACVSRLLQAAEYDVARAQRGVIFLDEVDKIAKREGSGLGQRDVSGEGVQQALLRMLEGTIVNVTVKPSARRAAGGGSPSGSGGGQGETYAVDTSNILFICSGAFVGLEKIVAERIGKRGSIGFGAQVVAQDKLLVDHSHPYLQHHRHHSSRGSNFVVDKDGRTEGNILDLVEPDDLIKFGLIPEFVGRLPILAAAHQLSVDDLVRILTEPKSAIVKQYQEIFAKNGVALHFTRPALDHIAHIAHTKQTGARGLRRIMEQLLTEPMYDHFGTSATHVVVDLAAAKGDAPAQVFYAGDEARVEEALRREGGAAGGASGKPKRKLTLKVETRGGESLDLHGVTHGDFRGRLPASGDGNLDGRIM</sequence>
<dbReference type="GO" id="GO:0016887">
    <property type="term" value="F:ATP hydrolysis activity"/>
    <property type="evidence" value="ECO:0007669"/>
    <property type="project" value="InterPro"/>
</dbReference>
<feature type="region of interest" description="Disordered" evidence="3">
    <location>
        <begin position="30"/>
        <end position="63"/>
    </location>
</feature>
<keyword evidence="7" id="KW-1185">Reference proteome</keyword>
<name>A0A139ATK1_GONPJ</name>